<sequence length="148" mass="17370">MLPVGSPAIGEDFIDRKKEVEYILSALKKDSVLLIAPRRFGKTSIMKRVEKELLDEDKICVFYKGMSGMEEKAARALLRRICSVDYYPINLAFGIYKQETGNDDYEKFMDLIADLGNDFYIEYDPKKGLKFYSKMLRDWWRVYYGDNE</sequence>
<evidence type="ECO:0000313" key="1">
    <source>
        <dbReference type="EMBL" id="KPQ45132.1"/>
    </source>
</evidence>
<proteinExistence type="predicted"/>
<dbReference type="PANTHER" id="PTHR34301:SF8">
    <property type="entry name" value="ATPASE DOMAIN-CONTAINING PROTEIN"/>
    <property type="match status" value="1"/>
</dbReference>
<comment type="caution">
    <text evidence="1">The sequence shown here is derived from an EMBL/GenBank/DDBJ whole genome shotgun (WGS) entry which is preliminary data.</text>
</comment>
<dbReference type="EMBL" id="LKCM01000020">
    <property type="protein sequence ID" value="KPQ45132.1"/>
    <property type="molecule type" value="Genomic_DNA"/>
</dbReference>
<dbReference type="Gene3D" id="3.40.50.300">
    <property type="entry name" value="P-loop containing nucleotide triphosphate hydrolases"/>
    <property type="match status" value="1"/>
</dbReference>
<dbReference type="InterPro" id="IPR027417">
    <property type="entry name" value="P-loop_NTPase"/>
</dbReference>
<protein>
    <submittedName>
        <fullName evidence="1">Archaeal ATPase</fullName>
    </submittedName>
</protein>
<organism evidence="1 2">
    <name type="scientific">Candidatus Methanoperedens nitratireducens</name>
    <dbReference type="NCBI Taxonomy" id="1392998"/>
    <lineage>
        <taxon>Archaea</taxon>
        <taxon>Methanobacteriati</taxon>
        <taxon>Methanobacteriota</taxon>
        <taxon>Stenosarchaea group</taxon>
        <taxon>Methanomicrobia</taxon>
        <taxon>Methanosarcinales</taxon>
        <taxon>ANME-2 cluster</taxon>
        <taxon>Candidatus Methanoperedentaceae</taxon>
        <taxon>Candidatus Methanoperedens</taxon>
    </lineage>
</organism>
<dbReference type="PATRIC" id="fig|1719120.3.peg.296"/>
<dbReference type="SUPFAM" id="SSF52540">
    <property type="entry name" value="P-loop containing nucleoside triphosphate hydrolases"/>
    <property type="match status" value="1"/>
</dbReference>
<dbReference type="Proteomes" id="UP000050360">
    <property type="component" value="Unassembled WGS sequence"/>
</dbReference>
<dbReference type="AlphaFoldDB" id="A0A0P7ZJ92"/>
<accession>A0A0P7ZJ92</accession>
<name>A0A0P7ZJ92_9EURY</name>
<gene>
    <name evidence="1" type="ORF">MPEBLZ_00270</name>
</gene>
<dbReference type="PANTHER" id="PTHR34301">
    <property type="entry name" value="DNA-BINDING PROTEIN-RELATED"/>
    <property type="match status" value="1"/>
</dbReference>
<evidence type="ECO:0000313" key="2">
    <source>
        <dbReference type="Proteomes" id="UP000050360"/>
    </source>
</evidence>
<reference evidence="1 2" key="1">
    <citation type="submission" date="2015-09" db="EMBL/GenBank/DDBJ databases">
        <title>A metagenomics-based metabolic model of nitrate-dependent anaerobic oxidation of methane by Methanoperedens-like archaea.</title>
        <authorList>
            <person name="Arshad A."/>
            <person name="Speth D.R."/>
            <person name="De Graaf R.M."/>
            <person name="Op Den Camp H.J."/>
            <person name="Jetten M.S."/>
            <person name="Welte C.U."/>
        </authorList>
    </citation>
    <scope>NUCLEOTIDE SEQUENCE [LARGE SCALE GENOMIC DNA]</scope>
</reference>